<feature type="compositionally biased region" description="Basic and acidic residues" evidence="1">
    <location>
        <begin position="16"/>
        <end position="26"/>
    </location>
</feature>
<dbReference type="AlphaFoldDB" id="A0A9K3NF59"/>
<proteinExistence type="predicted"/>
<feature type="region of interest" description="Disordered" evidence="1">
    <location>
        <begin position="1"/>
        <end position="26"/>
    </location>
</feature>
<reference evidence="2" key="2">
    <citation type="submission" date="2020-06" db="EMBL/GenBank/DDBJ databases">
        <title>Helianthus annuus Genome sequencing and assembly Release 2.</title>
        <authorList>
            <person name="Gouzy J."/>
            <person name="Langlade N."/>
            <person name="Munos S."/>
        </authorList>
    </citation>
    <scope>NUCLEOTIDE SEQUENCE</scope>
    <source>
        <tissue evidence="2">Leaves</tissue>
    </source>
</reference>
<accession>A0A9K3NF59</accession>
<feature type="compositionally biased region" description="Basic residues" evidence="1">
    <location>
        <begin position="1"/>
        <end position="15"/>
    </location>
</feature>
<feature type="compositionally biased region" description="Acidic residues" evidence="1">
    <location>
        <begin position="320"/>
        <end position="333"/>
    </location>
</feature>
<dbReference type="Gramene" id="mRNA:HanXRQr2_Chr07g0282051">
    <property type="protein sequence ID" value="CDS:HanXRQr2_Chr07g0282051.1"/>
    <property type="gene ID" value="HanXRQr2_Chr07g0282051"/>
</dbReference>
<keyword evidence="3" id="KW-1185">Reference proteome</keyword>
<evidence type="ECO:0000313" key="2">
    <source>
        <dbReference type="EMBL" id="KAF5797555.1"/>
    </source>
</evidence>
<dbReference type="EMBL" id="MNCJ02000322">
    <property type="protein sequence ID" value="KAF5797555.1"/>
    <property type="molecule type" value="Genomic_DNA"/>
</dbReference>
<reference evidence="2" key="1">
    <citation type="journal article" date="2017" name="Nature">
        <title>The sunflower genome provides insights into oil metabolism, flowering and Asterid evolution.</title>
        <authorList>
            <person name="Badouin H."/>
            <person name="Gouzy J."/>
            <person name="Grassa C.J."/>
            <person name="Murat F."/>
            <person name="Staton S.E."/>
            <person name="Cottret L."/>
            <person name="Lelandais-Briere C."/>
            <person name="Owens G.L."/>
            <person name="Carrere S."/>
            <person name="Mayjonade B."/>
            <person name="Legrand L."/>
            <person name="Gill N."/>
            <person name="Kane N.C."/>
            <person name="Bowers J.E."/>
            <person name="Hubner S."/>
            <person name="Bellec A."/>
            <person name="Berard A."/>
            <person name="Berges H."/>
            <person name="Blanchet N."/>
            <person name="Boniface M.C."/>
            <person name="Brunel D."/>
            <person name="Catrice O."/>
            <person name="Chaidir N."/>
            <person name="Claudel C."/>
            <person name="Donnadieu C."/>
            <person name="Faraut T."/>
            <person name="Fievet G."/>
            <person name="Helmstetter N."/>
            <person name="King M."/>
            <person name="Knapp S.J."/>
            <person name="Lai Z."/>
            <person name="Le Paslier M.C."/>
            <person name="Lippi Y."/>
            <person name="Lorenzon L."/>
            <person name="Mandel J.R."/>
            <person name="Marage G."/>
            <person name="Marchand G."/>
            <person name="Marquand E."/>
            <person name="Bret-Mestries E."/>
            <person name="Morien E."/>
            <person name="Nambeesan S."/>
            <person name="Nguyen T."/>
            <person name="Pegot-Espagnet P."/>
            <person name="Pouilly N."/>
            <person name="Raftis F."/>
            <person name="Sallet E."/>
            <person name="Schiex T."/>
            <person name="Thomas J."/>
            <person name="Vandecasteele C."/>
            <person name="Vares D."/>
            <person name="Vear F."/>
            <person name="Vautrin S."/>
            <person name="Crespi M."/>
            <person name="Mangin B."/>
            <person name="Burke J.M."/>
            <person name="Salse J."/>
            <person name="Munos S."/>
            <person name="Vincourt P."/>
            <person name="Rieseberg L.H."/>
            <person name="Langlade N.B."/>
        </authorList>
    </citation>
    <scope>NUCLEOTIDE SEQUENCE</scope>
    <source>
        <tissue evidence="2">Leaves</tissue>
    </source>
</reference>
<comment type="caution">
    <text evidence="2">The sequence shown here is derived from an EMBL/GenBank/DDBJ whole genome shotgun (WGS) entry which is preliminary data.</text>
</comment>
<evidence type="ECO:0000256" key="1">
    <source>
        <dbReference type="SAM" id="MobiDB-lite"/>
    </source>
</evidence>
<protein>
    <submittedName>
        <fullName evidence="2">Uncharacterized protein</fullName>
    </submittedName>
</protein>
<feature type="region of interest" description="Disordered" evidence="1">
    <location>
        <begin position="285"/>
        <end position="304"/>
    </location>
</feature>
<organism evidence="2 3">
    <name type="scientific">Helianthus annuus</name>
    <name type="common">Common sunflower</name>
    <dbReference type="NCBI Taxonomy" id="4232"/>
    <lineage>
        <taxon>Eukaryota</taxon>
        <taxon>Viridiplantae</taxon>
        <taxon>Streptophyta</taxon>
        <taxon>Embryophyta</taxon>
        <taxon>Tracheophyta</taxon>
        <taxon>Spermatophyta</taxon>
        <taxon>Magnoliopsida</taxon>
        <taxon>eudicotyledons</taxon>
        <taxon>Gunneridae</taxon>
        <taxon>Pentapetalae</taxon>
        <taxon>asterids</taxon>
        <taxon>campanulids</taxon>
        <taxon>Asterales</taxon>
        <taxon>Asteraceae</taxon>
        <taxon>Asteroideae</taxon>
        <taxon>Heliantheae alliance</taxon>
        <taxon>Heliantheae</taxon>
        <taxon>Helianthus</taxon>
    </lineage>
</organism>
<gene>
    <name evidence="2" type="ORF">HanXRQr2_Chr07g0282051</name>
</gene>
<feature type="compositionally biased region" description="Acidic residues" evidence="1">
    <location>
        <begin position="356"/>
        <end position="365"/>
    </location>
</feature>
<dbReference type="Proteomes" id="UP000215914">
    <property type="component" value="Unassembled WGS sequence"/>
</dbReference>
<feature type="compositionally biased region" description="Low complexity" evidence="1">
    <location>
        <begin position="336"/>
        <end position="355"/>
    </location>
</feature>
<sequence>MAPKEKKRKPATKKTNKPEEQVMSEKHHNMVAYLDPDGKFTELKEITQWIRESRINKAITFSTPVYKSFIKDFWNSASIIEVDGTELIQGRVNEVNVNVSPDILNTVLELQDDLNAPYSIPVMCTRGCLLRMKCTGDIFSSQINKGDLPRRYKFLLHVLIQCISNRRAGYDMAGNDLVGLMVALVLNKPFSISKYIYANMKENMKRTGGRTTGNKFWMYPRFLQMIMNIQHPNLSKADDDILKIDTMIEHSLKIFRGIATKRYKESKPPRKLIGALYKTDYITPENDKWRHNDNQSNAEEPKLKKMMEDKFGRKDLDSSGSDDDGDDEGDDGGDAGATAASAPGASTAGTAGDTSAGDDEEDTESDNNQPKPGYEFYLDEHGVKKVRKIRQEDDDDDEYVPTILKLSV</sequence>
<evidence type="ECO:0000313" key="3">
    <source>
        <dbReference type="Proteomes" id="UP000215914"/>
    </source>
</evidence>
<feature type="region of interest" description="Disordered" evidence="1">
    <location>
        <begin position="312"/>
        <end position="381"/>
    </location>
</feature>
<name>A0A9K3NF59_HELAN</name>